<evidence type="ECO:0000313" key="1">
    <source>
        <dbReference type="EMBL" id="KAK1594115.1"/>
    </source>
</evidence>
<evidence type="ECO:0000313" key="2">
    <source>
        <dbReference type="Proteomes" id="UP001230504"/>
    </source>
</evidence>
<dbReference type="AlphaFoldDB" id="A0AAD8Q2A1"/>
<protein>
    <submittedName>
        <fullName evidence="1">Uncharacterized protein</fullName>
    </submittedName>
</protein>
<dbReference type="InterPro" id="IPR027417">
    <property type="entry name" value="P-loop_NTPase"/>
</dbReference>
<dbReference type="Proteomes" id="UP001230504">
    <property type="component" value="Unassembled WGS sequence"/>
</dbReference>
<dbReference type="InterPro" id="IPR040632">
    <property type="entry name" value="Sulfotransfer_4"/>
</dbReference>
<keyword evidence="2" id="KW-1185">Reference proteome</keyword>
<gene>
    <name evidence="1" type="ORF">LY79DRAFT_668757</name>
</gene>
<reference evidence="1" key="1">
    <citation type="submission" date="2021-06" db="EMBL/GenBank/DDBJ databases">
        <title>Comparative genomics, transcriptomics and evolutionary studies reveal genomic signatures of adaptation to plant cell wall in hemibiotrophic fungi.</title>
        <authorList>
            <consortium name="DOE Joint Genome Institute"/>
            <person name="Baroncelli R."/>
            <person name="Diaz J.F."/>
            <person name="Benocci T."/>
            <person name="Peng M."/>
            <person name="Battaglia E."/>
            <person name="Haridas S."/>
            <person name="Andreopoulos W."/>
            <person name="Labutti K."/>
            <person name="Pangilinan J."/>
            <person name="Floch G.L."/>
            <person name="Makela M.R."/>
            <person name="Henrissat B."/>
            <person name="Grigoriev I.V."/>
            <person name="Crouch J.A."/>
            <person name="De Vries R.P."/>
            <person name="Sukno S.A."/>
            <person name="Thon M.R."/>
        </authorList>
    </citation>
    <scope>NUCLEOTIDE SEQUENCE</scope>
    <source>
        <strain evidence="1">CBS 125086</strain>
    </source>
</reference>
<dbReference type="Gene3D" id="3.40.50.300">
    <property type="entry name" value="P-loop containing nucleotide triphosphate hydrolases"/>
    <property type="match status" value="1"/>
</dbReference>
<dbReference type="GeneID" id="85447806"/>
<sequence>MPLWWQGQWGTLGYRPHHQLEAFRSGVPDMRMMNDAVVTSSRGRDWGLATSGSAATTPSLTSAAECSRDVAMAYPGARFVLIERNPDT</sequence>
<name>A0AAD8Q2A1_9PEZI</name>
<organism evidence="1 2">
    <name type="scientific">Colletotrichum navitas</name>
    <dbReference type="NCBI Taxonomy" id="681940"/>
    <lineage>
        <taxon>Eukaryota</taxon>
        <taxon>Fungi</taxon>
        <taxon>Dikarya</taxon>
        <taxon>Ascomycota</taxon>
        <taxon>Pezizomycotina</taxon>
        <taxon>Sordariomycetes</taxon>
        <taxon>Hypocreomycetidae</taxon>
        <taxon>Glomerellales</taxon>
        <taxon>Glomerellaceae</taxon>
        <taxon>Colletotrichum</taxon>
        <taxon>Colletotrichum graminicola species complex</taxon>
    </lineage>
</organism>
<accession>A0AAD8Q2A1</accession>
<dbReference type="RefSeq" id="XP_060415336.1">
    <property type="nucleotide sequence ID" value="XM_060563566.1"/>
</dbReference>
<proteinExistence type="predicted"/>
<dbReference type="EMBL" id="JAHLJV010000021">
    <property type="protein sequence ID" value="KAK1594115.1"/>
    <property type="molecule type" value="Genomic_DNA"/>
</dbReference>
<comment type="caution">
    <text evidence="1">The sequence shown here is derived from an EMBL/GenBank/DDBJ whole genome shotgun (WGS) entry which is preliminary data.</text>
</comment>
<dbReference type="Pfam" id="PF17784">
    <property type="entry name" value="Sulfotransfer_4"/>
    <property type="match status" value="1"/>
</dbReference>